<keyword evidence="3" id="KW-1185">Reference proteome</keyword>
<evidence type="ECO:0000256" key="1">
    <source>
        <dbReference type="SAM" id="MobiDB-lite"/>
    </source>
</evidence>
<reference evidence="2" key="1">
    <citation type="submission" date="2023-07" db="EMBL/GenBank/DDBJ databases">
        <title>draft genome sequence of fig (Ficus carica).</title>
        <authorList>
            <person name="Takahashi T."/>
            <person name="Nishimura K."/>
        </authorList>
    </citation>
    <scope>NUCLEOTIDE SEQUENCE</scope>
</reference>
<feature type="compositionally biased region" description="Acidic residues" evidence="1">
    <location>
        <begin position="94"/>
        <end position="112"/>
    </location>
</feature>
<protein>
    <submittedName>
        <fullName evidence="2">Uncharacterized protein</fullName>
    </submittedName>
</protein>
<sequence>MEGARTTQSIQSDGSTLSTPLVDEEDYATSPGSSSTQLPQHIQNYLNDLYSNQCNMFENQVMMMDAMRQINPNLTFWPIIRPEPLVPPPPSISEENENEDDDEDEDDTDLGH</sequence>
<feature type="compositionally biased region" description="Polar residues" evidence="1">
    <location>
        <begin position="1"/>
        <end position="19"/>
    </location>
</feature>
<dbReference type="AlphaFoldDB" id="A0AA88IXU7"/>
<accession>A0AA88IXU7</accession>
<proteinExistence type="predicted"/>
<gene>
    <name evidence="2" type="ORF">TIFTF001_026291</name>
</gene>
<feature type="region of interest" description="Disordered" evidence="1">
    <location>
        <begin position="80"/>
        <end position="112"/>
    </location>
</feature>
<evidence type="ECO:0000313" key="3">
    <source>
        <dbReference type="Proteomes" id="UP001187192"/>
    </source>
</evidence>
<name>A0AA88IXU7_FICCA</name>
<organism evidence="2 3">
    <name type="scientific">Ficus carica</name>
    <name type="common">Common fig</name>
    <dbReference type="NCBI Taxonomy" id="3494"/>
    <lineage>
        <taxon>Eukaryota</taxon>
        <taxon>Viridiplantae</taxon>
        <taxon>Streptophyta</taxon>
        <taxon>Embryophyta</taxon>
        <taxon>Tracheophyta</taxon>
        <taxon>Spermatophyta</taxon>
        <taxon>Magnoliopsida</taxon>
        <taxon>eudicotyledons</taxon>
        <taxon>Gunneridae</taxon>
        <taxon>Pentapetalae</taxon>
        <taxon>rosids</taxon>
        <taxon>fabids</taxon>
        <taxon>Rosales</taxon>
        <taxon>Moraceae</taxon>
        <taxon>Ficeae</taxon>
        <taxon>Ficus</taxon>
    </lineage>
</organism>
<feature type="region of interest" description="Disordered" evidence="1">
    <location>
        <begin position="1"/>
        <end position="40"/>
    </location>
</feature>
<dbReference type="Proteomes" id="UP001187192">
    <property type="component" value="Unassembled WGS sequence"/>
</dbReference>
<comment type="caution">
    <text evidence="2">The sequence shown here is derived from an EMBL/GenBank/DDBJ whole genome shotgun (WGS) entry which is preliminary data.</text>
</comment>
<dbReference type="EMBL" id="BTGU01000068">
    <property type="protein sequence ID" value="GMN57185.1"/>
    <property type="molecule type" value="Genomic_DNA"/>
</dbReference>
<feature type="compositionally biased region" description="Polar residues" evidence="1">
    <location>
        <begin position="30"/>
        <end position="40"/>
    </location>
</feature>
<evidence type="ECO:0000313" key="2">
    <source>
        <dbReference type="EMBL" id="GMN57185.1"/>
    </source>
</evidence>